<dbReference type="EMBL" id="JBHTMX010000116">
    <property type="protein sequence ID" value="MFD1332737.1"/>
    <property type="molecule type" value="Genomic_DNA"/>
</dbReference>
<dbReference type="Proteomes" id="UP001597171">
    <property type="component" value="Unassembled WGS sequence"/>
</dbReference>
<keyword evidence="1" id="KW-0472">Membrane</keyword>
<evidence type="ECO:0000313" key="3">
    <source>
        <dbReference type="Proteomes" id="UP001597171"/>
    </source>
</evidence>
<gene>
    <name evidence="2" type="ORF">ACFQ4O_12085</name>
</gene>
<feature type="transmembrane region" description="Helical" evidence="1">
    <location>
        <begin position="35"/>
        <end position="53"/>
    </location>
</feature>
<sequence length="72" mass="7275">MSGPKVAVGLALLLAVAFCAVGLVLIKTTPTLPPLATFGVLVGVYTILALALLDVDAPSEPAAPAQPPARRR</sequence>
<accession>A0ABW3Z9R5</accession>
<evidence type="ECO:0000313" key="2">
    <source>
        <dbReference type="EMBL" id="MFD1332737.1"/>
    </source>
</evidence>
<comment type="caution">
    <text evidence="2">The sequence shown here is derived from an EMBL/GenBank/DDBJ whole genome shotgun (WGS) entry which is preliminary data.</text>
</comment>
<organism evidence="2 3">
    <name type="scientific">Methylopila musalis</name>
    <dbReference type="NCBI Taxonomy" id="1134781"/>
    <lineage>
        <taxon>Bacteria</taxon>
        <taxon>Pseudomonadati</taxon>
        <taxon>Pseudomonadota</taxon>
        <taxon>Alphaproteobacteria</taxon>
        <taxon>Hyphomicrobiales</taxon>
        <taxon>Methylopilaceae</taxon>
        <taxon>Methylopila</taxon>
    </lineage>
</organism>
<keyword evidence="1" id="KW-1133">Transmembrane helix</keyword>
<reference evidence="3" key="1">
    <citation type="journal article" date="2019" name="Int. J. Syst. Evol. Microbiol.">
        <title>The Global Catalogue of Microorganisms (GCM) 10K type strain sequencing project: providing services to taxonomists for standard genome sequencing and annotation.</title>
        <authorList>
            <consortium name="The Broad Institute Genomics Platform"/>
            <consortium name="The Broad Institute Genome Sequencing Center for Infectious Disease"/>
            <person name="Wu L."/>
            <person name="Ma J."/>
        </authorList>
    </citation>
    <scope>NUCLEOTIDE SEQUENCE [LARGE SCALE GENOMIC DNA]</scope>
    <source>
        <strain evidence="3">CCUG 61696</strain>
    </source>
</reference>
<proteinExistence type="predicted"/>
<feature type="non-terminal residue" evidence="2">
    <location>
        <position position="72"/>
    </location>
</feature>
<keyword evidence="3" id="KW-1185">Reference proteome</keyword>
<evidence type="ECO:0000256" key="1">
    <source>
        <dbReference type="SAM" id="Phobius"/>
    </source>
</evidence>
<keyword evidence="1" id="KW-0812">Transmembrane</keyword>
<name>A0ABW3Z9R5_9HYPH</name>
<protein>
    <submittedName>
        <fullName evidence="2">Uncharacterized protein</fullName>
    </submittedName>
</protein>